<dbReference type="Pfam" id="PF12833">
    <property type="entry name" value="HTH_18"/>
    <property type="match status" value="1"/>
</dbReference>
<evidence type="ECO:0000256" key="4">
    <source>
        <dbReference type="SAM" id="Coils"/>
    </source>
</evidence>
<keyword evidence="3" id="KW-0804">Transcription</keyword>
<dbReference type="SUPFAM" id="SSF46689">
    <property type="entry name" value="Homeodomain-like"/>
    <property type="match status" value="2"/>
</dbReference>
<dbReference type="PROSITE" id="PS00041">
    <property type="entry name" value="HTH_ARAC_FAMILY_1"/>
    <property type="match status" value="1"/>
</dbReference>
<dbReference type="InterPro" id="IPR050204">
    <property type="entry name" value="AraC_XylS_family_regulators"/>
</dbReference>
<evidence type="ECO:0000313" key="7">
    <source>
        <dbReference type="Proteomes" id="UP000528964"/>
    </source>
</evidence>
<keyword evidence="7" id="KW-1185">Reference proteome</keyword>
<feature type="coiled-coil region" evidence="4">
    <location>
        <begin position="232"/>
        <end position="259"/>
    </location>
</feature>
<dbReference type="GO" id="GO:0043565">
    <property type="term" value="F:sequence-specific DNA binding"/>
    <property type="evidence" value="ECO:0007669"/>
    <property type="project" value="InterPro"/>
</dbReference>
<dbReference type="RefSeq" id="WP_183395800.1">
    <property type="nucleotide sequence ID" value="NZ_JACIDR010000004.1"/>
</dbReference>
<dbReference type="PROSITE" id="PS01124">
    <property type="entry name" value="HTH_ARAC_FAMILY_2"/>
    <property type="match status" value="1"/>
</dbReference>
<evidence type="ECO:0000313" key="6">
    <source>
        <dbReference type="EMBL" id="MBB3973934.1"/>
    </source>
</evidence>
<dbReference type="InterPro" id="IPR018060">
    <property type="entry name" value="HTH_AraC"/>
</dbReference>
<reference evidence="6 7" key="1">
    <citation type="submission" date="2020-08" db="EMBL/GenBank/DDBJ databases">
        <title>Genomic Encyclopedia of Type Strains, Phase IV (KMG-IV): sequencing the most valuable type-strain genomes for metagenomic binning, comparative biology and taxonomic classification.</title>
        <authorList>
            <person name="Goeker M."/>
        </authorList>
    </citation>
    <scope>NUCLEOTIDE SEQUENCE [LARGE SCALE GENOMIC DNA]</scope>
    <source>
        <strain evidence="6 7">DSM 25481</strain>
    </source>
</reference>
<dbReference type="SMART" id="SM00342">
    <property type="entry name" value="HTH_ARAC"/>
    <property type="match status" value="1"/>
</dbReference>
<keyword evidence="4" id="KW-0175">Coiled coil</keyword>
<dbReference type="Proteomes" id="UP000528964">
    <property type="component" value="Unassembled WGS sequence"/>
</dbReference>
<dbReference type="PANTHER" id="PTHR46796">
    <property type="entry name" value="HTH-TYPE TRANSCRIPTIONAL ACTIVATOR RHAS-RELATED"/>
    <property type="match status" value="1"/>
</dbReference>
<dbReference type="InterPro" id="IPR018062">
    <property type="entry name" value="HTH_AraC-typ_CS"/>
</dbReference>
<comment type="caution">
    <text evidence="6">The sequence shown here is derived from an EMBL/GenBank/DDBJ whole genome shotgun (WGS) entry which is preliminary data.</text>
</comment>
<evidence type="ECO:0000256" key="2">
    <source>
        <dbReference type="ARBA" id="ARBA00023125"/>
    </source>
</evidence>
<sequence>MNTFQPRMVSERRGVAVTGAPLAHASDIGLAEIWRARCAAGARGDYVSRDPRLFVVIEEPASEIALDLGQRAGRASSRRLSATYVPAEAPLTMTIDGATEVRHLDVHFDLERLGPVDGLDHAAATTPRLMFSDGRLERLARLLEQACARGPAPLGLLGDGLLTALVSAAFAPPSRRPGRSALSDRQLRLAVDYIDERCGETIRLSELARLAGLSESYFSHAFKAATGMPPHRWQLQARVRKAKRLIARAEASLSEIATELGFADQAHFTRVFRKLSGCTPMEWRATCR</sequence>
<evidence type="ECO:0000256" key="1">
    <source>
        <dbReference type="ARBA" id="ARBA00023015"/>
    </source>
</evidence>
<dbReference type="InterPro" id="IPR020449">
    <property type="entry name" value="Tscrpt_reg_AraC-type_HTH"/>
</dbReference>
<dbReference type="EMBL" id="JACIDR010000004">
    <property type="protein sequence ID" value="MBB3973934.1"/>
    <property type="molecule type" value="Genomic_DNA"/>
</dbReference>
<evidence type="ECO:0000259" key="5">
    <source>
        <dbReference type="PROSITE" id="PS01124"/>
    </source>
</evidence>
<dbReference type="PRINTS" id="PR00032">
    <property type="entry name" value="HTHARAC"/>
</dbReference>
<keyword evidence="2 6" id="KW-0238">DNA-binding</keyword>
<dbReference type="PANTHER" id="PTHR46796:SF14">
    <property type="entry name" value="TRANSCRIPTIONAL REGULATORY PROTEIN"/>
    <property type="match status" value="1"/>
</dbReference>
<dbReference type="GO" id="GO:0003700">
    <property type="term" value="F:DNA-binding transcription factor activity"/>
    <property type="evidence" value="ECO:0007669"/>
    <property type="project" value="InterPro"/>
</dbReference>
<organism evidence="6 7">
    <name type="scientific">Hansschlegelia beijingensis</name>
    <dbReference type="NCBI Taxonomy" id="1133344"/>
    <lineage>
        <taxon>Bacteria</taxon>
        <taxon>Pseudomonadati</taxon>
        <taxon>Pseudomonadota</taxon>
        <taxon>Alphaproteobacteria</taxon>
        <taxon>Hyphomicrobiales</taxon>
        <taxon>Methylopilaceae</taxon>
        <taxon>Hansschlegelia</taxon>
    </lineage>
</organism>
<keyword evidence="1" id="KW-0805">Transcription regulation</keyword>
<feature type="domain" description="HTH araC/xylS-type" evidence="5">
    <location>
        <begin position="188"/>
        <end position="286"/>
    </location>
</feature>
<proteinExistence type="predicted"/>
<dbReference type="Gene3D" id="1.10.10.60">
    <property type="entry name" value="Homeodomain-like"/>
    <property type="match status" value="2"/>
</dbReference>
<dbReference type="AlphaFoldDB" id="A0A7W6D805"/>
<gene>
    <name evidence="6" type="ORF">GGR24_002611</name>
</gene>
<accession>A0A7W6D805</accession>
<protein>
    <submittedName>
        <fullName evidence="6">AraC-like DNA-binding protein</fullName>
    </submittedName>
</protein>
<dbReference type="InterPro" id="IPR009057">
    <property type="entry name" value="Homeodomain-like_sf"/>
</dbReference>
<name>A0A7W6D805_9HYPH</name>
<evidence type="ECO:0000256" key="3">
    <source>
        <dbReference type="ARBA" id="ARBA00023163"/>
    </source>
</evidence>